<sequence length="181" mass="20744">MSLQLPMPNLQRLRCPPKFLPSITTAGLKEIRLIWFISDSVGTTFVKELKSLTRSDISFVCSLDCTEDRCKEILDSLSSNIPYTQTLQMSIFSFSSRDDIMTHLMECLPRFTNLLFLSIPGHPGHFAHIAPEYRIMAQDFFNTCSTLQACRLHDEAWRKVNGTWEPFPVEDFCMLAGISWV</sequence>
<proteinExistence type="predicted"/>
<gene>
    <name evidence="1" type="ORF">MVEN_00739900</name>
</gene>
<name>A0A8H7D3H2_9AGAR</name>
<dbReference type="AlphaFoldDB" id="A0A8H7D3H2"/>
<dbReference type="EMBL" id="JACAZI010000005">
    <property type="protein sequence ID" value="KAF7360115.1"/>
    <property type="molecule type" value="Genomic_DNA"/>
</dbReference>
<evidence type="ECO:0000313" key="2">
    <source>
        <dbReference type="Proteomes" id="UP000620124"/>
    </source>
</evidence>
<comment type="caution">
    <text evidence="1">The sequence shown here is derived from an EMBL/GenBank/DDBJ whole genome shotgun (WGS) entry which is preliminary data.</text>
</comment>
<evidence type="ECO:0000313" key="1">
    <source>
        <dbReference type="EMBL" id="KAF7360115.1"/>
    </source>
</evidence>
<dbReference type="OrthoDB" id="2826597at2759"/>
<dbReference type="Proteomes" id="UP000620124">
    <property type="component" value="Unassembled WGS sequence"/>
</dbReference>
<organism evidence="1 2">
    <name type="scientific">Mycena venus</name>
    <dbReference type="NCBI Taxonomy" id="2733690"/>
    <lineage>
        <taxon>Eukaryota</taxon>
        <taxon>Fungi</taxon>
        <taxon>Dikarya</taxon>
        <taxon>Basidiomycota</taxon>
        <taxon>Agaricomycotina</taxon>
        <taxon>Agaricomycetes</taxon>
        <taxon>Agaricomycetidae</taxon>
        <taxon>Agaricales</taxon>
        <taxon>Marasmiineae</taxon>
        <taxon>Mycenaceae</taxon>
        <taxon>Mycena</taxon>
    </lineage>
</organism>
<accession>A0A8H7D3H2</accession>
<keyword evidence="2" id="KW-1185">Reference proteome</keyword>
<reference evidence="1" key="1">
    <citation type="submission" date="2020-05" db="EMBL/GenBank/DDBJ databases">
        <title>Mycena genomes resolve the evolution of fungal bioluminescence.</title>
        <authorList>
            <person name="Tsai I.J."/>
        </authorList>
    </citation>
    <scope>NUCLEOTIDE SEQUENCE</scope>
    <source>
        <strain evidence="1">CCC161011</strain>
    </source>
</reference>
<protein>
    <submittedName>
        <fullName evidence="1">Uncharacterized protein</fullName>
    </submittedName>
</protein>